<organism evidence="2 3">
    <name type="scientific">Venturia nashicola</name>
    <dbReference type="NCBI Taxonomy" id="86259"/>
    <lineage>
        <taxon>Eukaryota</taxon>
        <taxon>Fungi</taxon>
        <taxon>Dikarya</taxon>
        <taxon>Ascomycota</taxon>
        <taxon>Pezizomycotina</taxon>
        <taxon>Dothideomycetes</taxon>
        <taxon>Pleosporomycetidae</taxon>
        <taxon>Venturiales</taxon>
        <taxon>Venturiaceae</taxon>
        <taxon>Venturia</taxon>
    </lineage>
</organism>
<reference evidence="2 3" key="1">
    <citation type="submission" date="2019-04" db="EMBL/GenBank/DDBJ databases">
        <title>High contiguity whole genome sequence and gene annotation resource for two Venturia nashicola isolates.</title>
        <authorList>
            <person name="Prokchorchik M."/>
            <person name="Won K."/>
            <person name="Lee Y."/>
            <person name="Choi E.D."/>
            <person name="Segonzac C."/>
            <person name="Sohn K.H."/>
        </authorList>
    </citation>
    <scope>NUCLEOTIDE SEQUENCE [LARGE SCALE GENOMIC DNA]</scope>
    <source>
        <strain evidence="2 3">PRI2</strain>
    </source>
</reference>
<evidence type="ECO:0000313" key="2">
    <source>
        <dbReference type="EMBL" id="TID22315.1"/>
    </source>
</evidence>
<comment type="caution">
    <text evidence="2">The sequence shown here is derived from an EMBL/GenBank/DDBJ whole genome shotgun (WGS) entry which is preliminary data.</text>
</comment>
<dbReference type="AlphaFoldDB" id="A0A4Z1P371"/>
<gene>
    <name evidence="2" type="ORF">E6O75_ATG11109</name>
</gene>
<feature type="compositionally biased region" description="Basic and acidic residues" evidence="1">
    <location>
        <begin position="109"/>
        <end position="121"/>
    </location>
</feature>
<feature type="compositionally biased region" description="Low complexity" evidence="1">
    <location>
        <begin position="287"/>
        <end position="298"/>
    </location>
</feature>
<feature type="region of interest" description="Disordered" evidence="1">
    <location>
        <begin position="107"/>
        <end position="135"/>
    </location>
</feature>
<name>A0A4Z1P371_9PEZI</name>
<feature type="region of interest" description="Disordered" evidence="1">
    <location>
        <begin position="150"/>
        <end position="188"/>
    </location>
</feature>
<evidence type="ECO:0000256" key="1">
    <source>
        <dbReference type="SAM" id="MobiDB-lite"/>
    </source>
</evidence>
<feature type="region of interest" description="Disordered" evidence="1">
    <location>
        <begin position="1"/>
        <end position="81"/>
    </location>
</feature>
<dbReference type="Proteomes" id="UP000298493">
    <property type="component" value="Unassembled WGS sequence"/>
</dbReference>
<dbReference type="EMBL" id="SNSC02000008">
    <property type="protein sequence ID" value="TID22315.1"/>
    <property type="molecule type" value="Genomic_DNA"/>
</dbReference>
<keyword evidence="3" id="KW-1185">Reference proteome</keyword>
<protein>
    <submittedName>
        <fullName evidence="2">Uncharacterized protein</fullName>
    </submittedName>
</protein>
<sequence length="347" mass="38289">MSPKSRSSSKIPVDPPRPGIRRQSSSGTSMQGRKTSEDTVPTTRVLDRRANTLGKRSPRRISRGNVNRGRDLSADTDAEDGYAIGNEVQALKKKVGRIEKQLSEILEGNPREGRGKQRREVEWEDQGSLNSREEGYTKLQQQLESAREELSSLRTREDNQIARSKGNPSIKPSDGAEEIPRLPPGMEARRRPLGRAVTLSGRYDIPLPETVRAQDLETIKRGINSAQNLARSFMDERTTTTTFRKEINTISSSPSESPTSWTSWIGGYTLSIARAVDRLQLSTTVETSSTSRPSLLLTGGSGGRSDVGSTTGRRKPRKLELRSGNEAPLSAMVKRTRSDSQDAQTNS</sequence>
<feature type="compositionally biased region" description="Polar residues" evidence="1">
    <location>
        <begin position="1"/>
        <end position="10"/>
    </location>
</feature>
<feature type="compositionally biased region" description="Polar residues" evidence="1">
    <location>
        <begin position="22"/>
        <end position="42"/>
    </location>
</feature>
<evidence type="ECO:0000313" key="3">
    <source>
        <dbReference type="Proteomes" id="UP000298493"/>
    </source>
</evidence>
<feature type="compositionally biased region" description="Basic and acidic residues" evidence="1">
    <location>
        <begin position="150"/>
        <end position="160"/>
    </location>
</feature>
<accession>A0A4Z1P371</accession>
<proteinExistence type="predicted"/>
<feature type="region of interest" description="Disordered" evidence="1">
    <location>
        <begin position="284"/>
        <end position="347"/>
    </location>
</feature>